<organism evidence="6 7">
    <name type="scientific">Paraburkholderia ginsengiterrae</name>
    <dbReference type="NCBI Taxonomy" id="1462993"/>
    <lineage>
        <taxon>Bacteria</taxon>
        <taxon>Pseudomonadati</taxon>
        <taxon>Pseudomonadota</taxon>
        <taxon>Betaproteobacteria</taxon>
        <taxon>Burkholderiales</taxon>
        <taxon>Burkholderiaceae</taxon>
        <taxon>Paraburkholderia</taxon>
    </lineage>
</organism>
<evidence type="ECO:0000259" key="5">
    <source>
        <dbReference type="PROSITE" id="PS51296"/>
    </source>
</evidence>
<sequence length="121" mass="13365">MRPARNEASPEPQAGFLCALDDIPDGGALEIPADQPGAPGVVILRRGENAWAYRNMCPHFSIPLNYEPNTFWAYDAELLMCAHHSAMFRFEDGMCVDGPCEGAALTAVAIRIERRQIFNND</sequence>
<dbReference type="PANTHER" id="PTHR40261:SF1">
    <property type="entry name" value="RIESKE DOMAIN-CONTAINING PROTEIN"/>
    <property type="match status" value="1"/>
</dbReference>
<keyword evidence="1" id="KW-0001">2Fe-2S</keyword>
<dbReference type="EMBL" id="LXJZ01000198">
    <property type="protein sequence ID" value="OAJ54873.1"/>
    <property type="molecule type" value="Genomic_DNA"/>
</dbReference>
<dbReference type="RefSeq" id="WP_064270421.1">
    <property type="nucleotide sequence ID" value="NZ_LXJZ01000198.1"/>
</dbReference>
<evidence type="ECO:0000256" key="2">
    <source>
        <dbReference type="ARBA" id="ARBA00022723"/>
    </source>
</evidence>
<evidence type="ECO:0000313" key="6">
    <source>
        <dbReference type="EMBL" id="OAJ54873.1"/>
    </source>
</evidence>
<gene>
    <name evidence="6" type="ORF">A6V36_08520</name>
</gene>
<dbReference type="InterPro" id="IPR017941">
    <property type="entry name" value="Rieske_2Fe-2S"/>
</dbReference>
<name>A0ABX2UNZ8_9BURK</name>
<dbReference type="Pfam" id="PF00355">
    <property type="entry name" value="Rieske"/>
    <property type="match status" value="1"/>
</dbReference>
<dbReference type="SUPFAM" id="SSF50022">
    <property type="entry name" value="ISP domain"/>
    <property type="match status" value="1"/>
</dbReference>
<evidence type="ECO:0000256" key="3">
    <source>
        <dbReference type="ARBA" id="ARBA00023004"/>
    </source>
</evidence>
<reference evidence="6 7" key="1">
    <citation type="submission" date="2016-04" db="EMBL/GenBank/DDBJ databases">
        <title>Reclassification of Paraburkholderia panaciterrae (Farh et al. 2015) Dobritsa &amp; Samadpour 2016 as a later homotypic synonym of Paraburkholderia ginsengiterrae (Farh et al. 2015) Dobritsa &amp; Samadpour 2016.</title>
        <authorList>
            <person name="Dobritsa A.P."/>
            <person name="Kutumbaka K."/>
            <person name="Samadpour M."/>
        </authorList>
    </citation>
    <scope>NUCLEOTIDE SEQUENCE [LARGE SCALE GENOMIC DNA]</scope>
    <source>
        <strain evidence="6 7">DCY85-1</strain>
    </source>
</reference>
<keyword evidence="2" id="KW-0479">Metal-binding</keyword>
<dbReference type="PANTHER" id="PTHR40261">
    <property type="match status" value="1"/>
</dbReference>
<evidence type="ECO:0000313" key="7">
    <source>
        <dbReference type="Proteomes" id="UP000077961"/>
    </source>
</evidence>
<accession>A0ABX2UNZ8</accession>
<proteinExistence type="predicted"/>
<evidence type="ECO:0000256" key="4">
    <source>
        <dbReference type="ARBA" id="ARBA00023014"/>
    </source>
</evidence>
<dbReference type="Gene3D" id="2.102.10.10">
    <property type="entry name" value="Rieske [2Fe-2S] iron-sulphur domain"/>
    <property type="match status" value="1"/>
</dbReference>
<keyword evidence="7" id="KW-1185">Reference proteome</keyword>
<feature type="domain" description="Rieske" evidence="5">
    <location>
        <begin position="15"/>
        <end position="119"/>
    </location>
</feature>
<dbReference type="Proteomes" id="UP000077961">
    <property type="component" value="Unassembled WGS sequence"/>
</dbReference>
<evidence type="ECO:0000256" key="1">
    <source>
        <dbReference type="ARBA" id="ARBA00022714"/>
    </source>
</evidence>
<comment type="caution">
    <text evidence="6">The sequence shown here is derived from an EMBL/GenBank/DDBJ whole genome shotgun (WGS) entry which is preliminary data.</text>
</comment>
<keyword evidence="3" id="KW-0408">Iron</keyword>
<protein>
    <recommendedName>
        <fullName evidence="5">Rieske domain-containing protein</fullName>
    </recommendedName>
</protein>
<dbReference type="PROSITE" id="PS51296">
    <property type="entry name" value="RIESKE"/>
    <property type="match status" value="1"/>
</dbReference>
<keyword evidence="4" id="KW-0411">Iron-sulfur</keyword>
<dbReference type="InterPro" id="IPR036922">
    <property type="entry name" value="Rieske_2Fe-2S_sf"/>
</dbReference>
<dbReference type="CDD" id="cd03467">
    <property type="entry name" value="Rieske"/>
    <property type="match status" value="1"/>
</dbReference>